<gene>
    <name evidence="1" type="ORF">COV49_00290</name>
</gene>
<dbReference type="EMBL" id="PCWW01000007">
    <property type="protein sequence ID" value="PIR14015.1"/>
    <property type="molecule type" value="Genomic_DNA"/>
</dbReference>
<protein>
    <submittedName>
        <fullName evidence="1">Uncharacterized protein</fullName>
    </submittedName>
</protein>
<dbReference type="SUPFAM" id="SSF50969">
    <property type="entry name" value="YVTN repeat-like/Quinoprotein amine dehydrogenase"/>
    <property type="match status" value="1"/>
</dbReference>
<name>A0A2M6KA50_9BACT</name>
<dbReference type="InterPro" id="IPR011044">
    <property type="entry name" value="Quino_amine_DH_bsu"/>
</dbReference>
<dbReference type="AlphaFoldDB" id="A0A2M6KA50"/>
<proteinExistence type="predicted"/>
<reference evidence="1 2" key="1">
    <citation type="submission" date="2017-09" db="EMBL/GenBank/DDBJ databases">
        <title>Depth-based differentiation of microbial function through sediment-hosted aquifers and enrichment of novel symbionts in the deep terrestrial subsurface.</title>
        <authorList>
            <person name="Probst A.J."/>
            <person name="Ladd B."/>
            <person name="Jarett J.K."/>
            <person name="Geller-Mcgrath D.E."/>
            <person name="Sieber C.M."/>
            <person name="Emerson J.B."/>
            <person name="Anantharaman K."/>
            <person name="Thomas B.C."/>
            <person name="Malmstrom R."/>
            <person name="Stieglmeier M."/>
            <person name="Klingl A."/>
            <person name="Woyke T."/>
            <person name="Ryan C.M."/>
            <person name="Banfield J.F."/>
        </authorList>
    </citation>
    <scope>NUCLEOTIDE SEQUENCE [LARGE SCALE GENOMIC DNA]</scope>
    <source>
        <strain evidence="1">CG11_big_fil_rev_8_21_14_0_20_39_10</strain>
    </source>
</reference>
<evidence type="ECO:0000313" key="1">
    <source>
        <dbReference type="EMBL" id="PIR14015.1"/>
    </source>
</evidence>
<evidence type="ECO:0000313" key="2">
    <source>
        <dbReference type="Proteomes" id="UP000230869"/>
    </source>
</evidence>
<sequence length="430" mass="48929">MKTIKNKNIINILLILGAFAFLIPTSIMSTDKPYFSGEVISYNNKIIFGTVNSDNFELFTLEGDKIGRQAMISSDEKKYKQFFDLIFKKEDSHLYAYLVNGKYLYKYDISDPKFPTLIKKIKDNAEDWMYGLSKSGDKVATIGEKGIKIWNTDLQIILSYNLKSDLQDNISLSDDGRFIFYINNNSLQVIDIYTDEILSETKLSLNEKSYHRIYNDIISGYIYLVDDEAARKISYIGGYDKLNEVGRFTHISDQGYDVAGLDKNGYIYFSDGLGVVKADKNTMKPIDWAYTAGLGEINGWAMGMSVVDYPNGEKIILFNKNSILILDEDLNMVDYYVYSESGNVEEENLWLQLDKYRGFSGFDILLKGGGYGYGEDLIINFAGIEFSAKADRDGRFREIIKVPSVLPGRTYIEVTGKYSGLHYSVSFDIE</sequence>
<dbReference type="Proteomes" id="UP000230869">
    <property type="component" value="Unassembled WGS sequence"/>
</dbReference>
<accession>A0A2M6KA50</accession>
<comment type="caution">
    <text evidence="1">The sequence shown here is derived from an EMBL/GenBank/DDBJ whole genome shotgun (WGS) entry which is preliminary data.</text>
</comment>
<organism evidence="1 2">
    <name type="scientific">Candidatus Falkowbacteria bacterium CG11_big_fil_rev_8_21_14_0_20_39_10</name>
    <dbReference type="NCBI Taxonomy" id="1974570"/>
    <lineage>
        <taxon>Bacteria</taxon>
        <taxon>Candidatus Falkowiibacteriota</taxon>
    </lineage>
</organism>